<proteinExistence type="predicted"/>
<reference evidence="1" key="1">
    <citation type="submission" date="2016-01" db="EMBL/GenBank/DDBJ databases">
        <title>Reference transcriptome for the parasite Schistocephalus solidus: insights into the molecular evolution of parasitism.</title>
        <authorList>
            <person name="Hebert F.O."/>
            <person name="Grambauer S."/>
            <person name="Barber I."/>
            <person name="Landry C.R."/>
            <person name="Aubin-Horth N."/>
        </authorList>
    </citation>
    <scope>NUCLEOTIDE SEQUENCE</scope>
</reference>
<dbReference type="AlphaFoldDB" id="A0A0X3PV44"/>
<protein>
    <submittedName>
        <fullName evidence="1">Calcium-binding protein 2</fullName>
    </submittedName>
</protein>
<organism evidence="1">
    <name type="scientific">Schistocephalus solidus</name>
    <name type="common">Tapeworm</name>
    <dbReference type="NCBI Taxonomy" id="70667"/>
    <lineage>
        <taxon>Eukaryota</taxon>
        <taxon>Metazoa</taxon>
        <taxon>Spiralia</taxon>
        <taxon>Lophotrochozoa</taxon>
        <taxon>Platyhelminthes</taxon>
        <taxon>Cestoda</taxon>
        <taxon>Eucestoda</taxon>
        <taxon>Diphyllobothriidea</taxon>
        <taxon>Diphyllobothriidae</taxon>
        <taxon>Schistocephalus</taxon>
    </lineage>
</organism>
<accession>A0A0X3PV44</accession>
<evidence type="ECO:0000313" key="1">
    <source>
        <dbReference type="EMBL" id="JAP55773.1"/>
    </source>
</evidence>
<gene>
    <name evidence="1" type="primary">CAB2</name>
    <name evidence="1" type="ORF">TR116810</name>
</gene>
<sequence length="180" mass="20166">MLLQSTHMCSCGRKKDDVFKHNIGVYFLFLPQSAKKFYFEHRNCISSSTLSSPSPSLSCWLMNSRTSASLIPDPWSAVRNSFVLTVPDLSASRLASRAWTSLRLGILCCKFWSVRSRPLHLYFISYSVALALSASSANWSGNIKAVPLCSHCYILDAIVNTVARSKAFARPVMDDMFIRN</sequence>
<dbReference type="EMBL" id="GEEE01007452">
    <property type="protein sequence ID" value="JAP55773.1"/>
    <property type="molecule type" value="Transcribed_RNA"/>
</dbReference>
<name>A0A0X3PV44_SCHSO</name>